<dbReference type="InParanoid" id="A0A1D3D7N6"/>
<organism evidence="2 3">
    <name type="scientific">Cyclospora cayetanensis</name>
    <dbReference type="NCBI Taxonomy" id="88456"/>
    <lineage>
        <taxon>Eukaryota</taxon>
        <taxon>Sar</taxon>
        <taxon>Alveolata</taxon>
        <taxon>Apicomplexa</taxon>
        <taxon>Conoidasida</taxon>
        <taxon>Coccidia</taxon>
        <taxon>Eucoccidiorida</taxon>
        <taxon>Eimeriorina</taxon>
        <taxon>Eimeriidae</taxon>
        <taxon>Cyclospora</taxon>
    </lineage>
</organism>
<feature type="signal peptide" evidence="1">
    <location>
        <begin position="1"/>
        <end position="37"/>
    </location>
</feature>
<gene>
    <name evidence="2" type="ORF">cyc_02939</name>
</gene>
<feature type="chain" id="PRO_5008914221" evidence="1">
    <location>
        <begin position="38"/>
        <end position="251"/>
    </location>
</feature>
<keyword evidence="3" id="KW-1185">Reference proteome</keyword>
<evidence type="ECO:0000313" key="3">
    <source>
        <dbReference type="Proteomes" id="UP000095192"/>
    </source>
</evidence>
<evidence type="ECO:0000313" key="2">
    <source>
        <dbReference type="EMBL" id="OEH79471.1"/>
    </source>
</evidence>
<sequence>MSSLYRGPASQGFLLREHHQSWRLLFLLFVLSLPVSSSSIPVLGRPSSLPEPLGTLSGAATRSAIRPSSLSLRKPTPAFLAAAVNSKRSSGGSALNRVLHCGLPSARKRLLHGSSVPHFEFFQGGVTPLRAVLECQHPLEFPYSRRAHVNSGTSSVSSRIHPTLHFLEGAFLERQGVLIGTRDSCVAGGLPQGCGNTPNGSLHLRMRAHVHRESRLGRPQSHRKALLRNLATQASFVESHSSPIIMASLKM</sequence>
<protein>
    <submittedName>
        <fullName evidence="2">SF-assemblin</fullName>
    </submittedName>
</protein>
<reference evidence="2 3" key="1">
    <citation type="journal article" date="2016" name="BMC Genomics">
        <title>Comparative genomics reveals Cyclospora cayetanensis possesses coccidia-like metabolism and invasion components but unique surface antigens.</title>
        <authorList>
            <person name="Liu S."/>
            <person name="Wang L."/>
            <person name="Zheng H."/>
            <person name="Xu Z."/>
            <person name="Roellig D.M."/>
            <person name="Li N."/>
            <person name="Frace M.A."/>
            <person name="Tang K."/>
            <person name="Arrowood M.J."/>
            <person name="Moss D.M."/>
            <person name="Zhang L."/>
            <person name="Feng Y."/>
            <person name="Xiao L."/>
        </authorList>
    </citation>
    <scope>NUCLEOTIDE SEQUENCE [LARGE SCALE GENOMIC DNA]</scope>
    <source>
        <strain evidence="2 3">CHN_HEN01</strain>
    </source>
</reference>
<accession>A0A1D3D7N6</accession>
<dbReference type="EMBL" id="JROU02000376">
    <property type="protein sequence ID" value="OEH79471.1"/>
    <property type="molecule type" value="Genomic_DNA"/>
</dbReference>
<keyword evidence="1" id="KW-0732">Signal</keyword>
<name>A0A1D3D7N6_9EIME</name>
<comment type="caution">
    <text evidence="2">The sequence shown here is derived from an EMBL/GenBank/DDBJ whole genome shotgun (WGS) entry which is preliminary data.</text>
</comment>
<proteinExistence type="predicted"/>
<evidence type="ECO:0000256" key="1">
    <source>
        <dbReference type="SAM" id="SignalP"/>
    </source>
</evidence>
<dbReference type="VEuPathDB" id="ToxoDB:cyc_02939"/>
<dbReference type="AlphaFoldDB" id="A0A1D3D7N6"/>
<dbReference type="Proteomes" id="UP000095192">
    <property type="component" value="Unassembled WGS sequence"/>
</dbReference>